<gene>
    <name evidence="2" type="ORF">K5L01_10795</name>
</gene>
<proteinExistence type="predicted"/>
<dbReference type="EMBL" id="JAIKTS010000003">
    <property type="protein sequence ID" value="MCL7715134.1"/>
    <property type="molecule type" value="Genomic_DNA"/>
</dbReference>
<feature type="chain" id="PRO_5047018047" description="Lipocalin-like domain-containing protein" evidence="1">
    <location>
        <begin position="23"/>
        <end position="195"/>
    </location>
</feature>
<keyword evidence="1" id="KW-0732">Signal</keyword>
<protein>
    <recommendedName>
        <fullName evidence="4">Lipocalin-like domain-containing protein</fullName>
    </recommendedName>
</protein>
<dbReference type="Proteomes" id="UP001431235">
    <property type="component" value="Unassembled WGS sequence"/>
</dbReference>
<evidence type="ECO:0008006" key="4">
    <source>
        <dbReference type="Google" id="ProtNLM"/>
    </source>
</evidence>
<evidence type="ECO:0000313" key="2">
    <source>
        <dbReference type="EMBL" id="MCL7715134.1"/>
    </source>
</evidence>
<name>A0ABT0SIK0_9GAMM</name>
<dbReference type="RefSeq" id="WP_250064445.1">
    <property type="nucleotide sequence ID" value="NZ_JAIKTS010000003.1"/>
</dbReference>
<organism evidence="2 3">
    <name type="scientific">Stenotrophomonas mori</name>
    <dbReference type="NCBI Taxonomy" id="2871096"/>
    <lineage>
        <taxon>Bacteria</taxon>
        <taxon>Pseudomonadati</taxon>
        <taxon>Pseudomonadota</taxon>
        <taxon>Gammaproteobacteria</taxon>
        <taxon>Lysobacterales</taxon>
        <taxon>Lysobacteraceae</taxon>
        <taxon>Stenotrophomonas</taxon>
    </lineage>
</organism>
<evidence type="ECO:0000256" key="1">
    <source>
        <dbReference type="SAM" id="SignalP"/>
    </source>
</evidence>
<dbReference type="PROSITE" id="PS51257">
    <property type="entry name" value="PROKAR_LIPOPROTEIN"/>
    <property type="match status" value="1"/>
</dbReference>
<keyword evidence="3" id="KW-1185">Reference proteome</keyword>
<evidence type="ECO:0000313" key="3">
    <source>
        <dbReference type="Proteomes" id="UP001431235"/>
    </source>
</evidence>
<comment type="caution">
    <text evidence="2">The sequence shown here is derived from an EMBL/GenBank/DDBJ whole genome shotgun (WGS) entry which is preliminary data.</text>
</comment>
<accession>A0ABT0SIK0</accession>
<reference evidence="2 3" key="1">
    <citation type="submission" date="2021-08" db="EMBL/GenBank/DDBJ databases">
        <title>Novel members of of the genus Stenotrophomonas from differernt environment.</title>
        <authorList>
            <person name="Deng Y."/>
        </authorList>
    </citation>
    <scope>NUCLEOTIDE SEQUENCE [LARGE SCALE GENOMIC DNA]</scope>
    <source>
        <strain evidence="2 3">CPCC 101365</strain>
    </source>
</reference>
<feature type="signal peptide" evidence="1">
    <location>
        <begin position="1"/>
        <end position="22"/>
    </location>
</feature>
<sequence length="195" mass="21406">MINRFLALAALLVACIPASSFAQGLKDADIALIVGNWKVLRSIDPMDDSVRCTAVHNNDYSTQLSYDTLFLGIQGGVRGVTLRFDDNPPGRLRIATEIEKRIRSVVISGRDFSQLSNSNRLRYQISTFMDGIITGDLDLDGFSAALDSIRRHCPIEYSPVDSAIPTPTLTTCTADMISKMKEQGLTDEQTSSICK</sequence>